<dbReference type="InterPro" id="IPR032466">
    <property type="entry name" value="Metal_Hydrolase"/>
</dbReference>
<evidence type="ECO:0000313" key="8">
    <source>
        <dbReference type="Proteomes" id="UP001349262"/>
    </source>
</evidence>
<evidence type="ECO:0000313" key="7">
    <source>
        <dbReference type="EMBL" id="MEE7457515.1"/>
    </source>
</evidence>
<comment type="similarity">
    <text evidence="1 5">Belongs to the metallo-dependent hydrolases superfamily. NagA family.</text>
</comment>
<evidence type="ECO:0000256" key="1">
    <source>
        <dbReference type="ARBA" id="ARBA00010716"/>
    </source>
</evidence>
<protein>
    <submittedName>
        <fullName evidence="7">N-acetylglucosamine-6-phosphate deacetylase</fullName>
    </submittedName>
</protein>
<evidence type="ECO:0000256" key="5">
    <source>
        <dbReference type="PIRNR" id="PIRNR038994"/>
    </source>
</evidence>
<gene>
    <name evidence="7" type="primary">nagA</name>
    <name evidence="7" type="ORF">MRSR164_12215</name>
</gene>
<dbReference type="InterPro" id="IPR003764">
    <property type="entry name" value="GlcNAc_6-P_deAcase"/>
</dbReference>
<dbReference type="SUPFAM" id="SSF51338">
    <property type="entry name" value="Composite domain of metallo-dependent hydrolases"/>
    <property type="match status" value="1"/>
</dbReference>
<feature type="domain" description="Amidohydrolase-related" evidence="6">
    <location>
        <begin position="57"/>
        <end position="389"/>
    </location>
</feature>
<dbReference type="InterPro" id="IPR006680">
    <property type="entry name" value="Amidohydro-rel"/>
</dbReference>
<comment type="caution">
    <text evidence="7">The sequence shown here is derived from an EMBL/GenBank/DDBJ whole genome shotgun (WGS) entry which is preliminary data.</text>
</comment>
<evidence type="ECO:0000256" key="4">
    <source>
        <dbReference type="ARBA" id="ARBA00023277"/>
    </source>
</evidence>
<keyword evidence="8" id="KW-1185">Reference proteome</keyword>
<proteinExistence type="inferred from homology"/>
<keyword evidence="4 5" id="KW-0119">Carbohydrate metabolism</keyword>
<dbReference type="PANTHER" id="PTHR11113:SF14">
    <property type="entry name" value="N-ACETYLGLUCOSAMINE-6-PHOSPHATE DEACETYLASE"/>
    <property type="match status" value="1"/>
</dbReference>
<name>A0ABU7TAE9_9HYPH</name>
<dbReference type="SUPFAM" id="SSF51556">
    <property type="entry name" value="Metallo-dependent hydrolases"/>
    <property type="match status" value="1"/>
</dbReference>
<dbReference type="PIRSF" id="PIRSF038994">
    <property type="entry name" value="NagA"/>
    <property type="match status" value="1"/>
</dbReference>
<sequence>MIPLESRNDRAIAAERVFDGERFLSDRVVVLREGRIADLAAKPPAGMPVTRLAAGAILAPGFVDCQVNGGGGVLLNDDASVAGIARIAAAHRRGGTTALLPTLITDTRPAIAAAIEGVAAAIRAGVPGILGIHLEGPFLSPARIGIHDPARIAEFGPGDADLLSGLGARGLTLVTLAPERVPPGAVADLVARGVRVCAGHTADDGPAIEAALDEGLTGFTHLFNAMSQMGPRAPGAVGLALAEGDAFAGIIADGHHVGDAQLRLALRLKGRDRLMLVSDAMPPVGCPSGGPRGEGAFTLFGRRITLSGDRLTGEDGTLAGAAITLAQAVRHMSTRGGASLEEALSMASLTPARFLGLEARLGRIAPGYAADLVALSPDLSVLGTWISGEHAP</sequence>
<dbReference type="Proteomes" id="UP001349262">
    <property type="component" value="Unassembled WGS sequence"/>
</dbReference>
<dbReference type="Pfam" id="PF01979">
    <property type="entry name" value="Amidohydro_1"/>
    <property type="match status" value="1"/>
</dbReference>
<dbReference type="NCBIfam" id="TIGR00221">
    <property type="entry name" value="nagA"/>
    <property type="match status" value="1"/>
</dbReference>
<evidence type="ECO:0000256" key="2">
    <source>
        <dbReference type="ARBA" id="ARBA00022723"/>
    </source>
</evidence>
<accession>A0ABU7TAE9</accession>
<keyword evidence="2" id="KW-0479">Metal-binding</keyword>
<evidence type="ECO:0000256" key="3">
    <source>
        <dbReference type="ARBA" id="ARBA00022801"/>
    </source>
</evidence>
<dbReference type="Gene3D" id="3.20.20.140">
    <property type="entry name" value="Metal-dependent hydrolases"/>
    <property type="match status" value="1"/>
</dbReference>
<reference evidence="7 8" key="1">
    <citation type="journal article" date="2012" name="Genet. Mol. Biol.">
        <title>Analysis of 16S rRNA and mxaF genes revealing insights into Methylobacterium niche-specific plant association.</title>
        <authorList>
            <person name="Dourado M.N."/>
            <person name="Andreote F.D."/>
            <person name="Dini-Andreote F."/>
            <person name="Conti R."/>
            <person name="Araujo J.M."/>
            <person name="Araujo W.L."/>
        </authorList>
    </citation>
    <scope>NUCLEOTIDE SEQUENCE [LARGE SCALE GENOMIC DNA]</scope>
    <source>
        <strain evidence="7 8">SR1.6/4</strain>
    </source>
</reference>
<dbReference type="EMBL" id="MLBY01000004">
    <property type="protein sequence ID" value="MEE7457515.1"/>
    <property type="molecule type" value="Genomic_DNA"/>
</dbReference>
<keyword evidence="3 5" id="KW-0378">Hydrolase</keyword>
<dbReference type="Gene3D" id="2.30.40.10">
    <property type="entry name" value="Urease, subunit C, domain 1"/>
    <property type="match status" value="1"/>
</dbReference>
<dbReference type="CDD" id="cd00854">
    <property type="entry name" value="NagA"/>
    <property type="match status" value="1"/>
</dbReference>
<dbReference type="PANTHER" id="PTHR11113">
    <property type="entry name" value="N-ACETYLGLUCOSAMINE-6-PHOSPHATE DEACETYLASE"/>
    <property type="match status" value="1"/>
</dbReference>
<organism evidence="7 8">
    <name type="scientific">Methylobacterium radiotolerans</name>
    <dbReference type="NCBI Taxonomy" id="31998"/>
    <lineage>
        <taxon>Bacteria</taxon>
        <taxon>Pseudomonadati</taxon>
        <taxon>Pseudomonadota</taxon>
        <taxon>Alphaproteobacteria</taxon>
        <taxon>Hyphomicrobiales</taxon>
        <taxon>Methylobacteriaceae</taxon>
        <taxon>Methylobacterium</taxon>
    </lineage>
</organism>
<dbReference type="InterPro" id="IPR011059">
    <property type="entry name" value="Metal-dep_hydrolase_composite"/>
</dbReference>
<evidence type="ECO:0000259" key="6">
    <source>
        <dbReference type="Pfam" id="PF01979"/>
    </source>
</evidence>